<sequence>MDERGGEKGLNVMDTAGFGRWKKMNTIGTQKQMVFLSLQLTSQFVP</sequence>
<name>A0A1I2NGD4_9EURY</name>
<gene>
    <name evidence="1" type="ORF">SAMN04488063_1106</name>
</gene>
<organism evidence="1 2">
    <name type="scientific">Halopelagius inordinatus</name>
    <dbReference type="NCBI Taxonomy" id="553467"/>
    <lineage>
        <taxon>Archaea</taxon>
        <taxon>Methanobacteriati</taxon>
        <taxon>Methanobacteriota</taxon>
        <taxon>Stenosarchaea group</taxon>
        <taxon>Halobacteria</taxon>
        <taxon>Halobacteriales</taxon>
        <taxon>Haloferacaceae</taxon>
    </lineage>
</organism>
<keyword evidence="2" id="KW-1185">Reference proteome</keyword>
<dbReference type="AlphaFoldDB" id="A0A1I2NGD4"/>
<evidence type="ECO:0000313" key="1">
    <source>
        <dbReference type="EMBL" id="SFG00536.1"/>
    </source>
</evidence>
<protein>
    <submittedName>
        <fullName evidence="1">Uncharacterized protein</fullName>
    </submittedName>
</protein>
<dbReference type="EMBL" id="FOOQ01000001">
    <property type="protein sequence ID" value="SFG00536.1"/>
    <property type="molecule type" value="Genomic_DNA"/>
</dbReference>
<reference evidence="2" key="1">
    <citation type="submission" date="2016-10" db="EMBL/GenBank/DDBJ databases">
        <authorList>
            <person name="Varghese N."/>
            <person name="Submissions S."/>
        </authorList>
    </citation>
    <scope>NUCLEOTIDE SEQUENCE [LARGE SCALE GENOMIC DNA]</scope>
    <source>
        <strain evidence="2">CGMCC 1.7739</strain>
    </source>
</reference>
<accession>A0A1I2NGD4</accession>
<proteinExistence type="predicted"/>
<evidence type="ECO:0000313" key="2">
    <source>
        <dbReference type="Proteomes" id="UP000198876"/>
    </source>
</evidence>
<dbReference type="Proteomes" id="UP000198876">
    <property type="component" value="Unassembled WGS sequence"/>
</dbReference>